<evidence type="ECO:0000256" key="1">
    <source>
        <dbReference type="ARBA" id="ARBA00004236"/>
    </source>
</evidence>
<keyword evidence="3" id="KW-1003">Cell membrane</keyword>
<dbReference type="CDD" id="cd13639">
    <property type="entry name" value="PBP2_OpuAC_like"/>
    <property type="match status" value="1"/>
</dbReference>
<accession>A0ABP3J244</accession>
<gene>
    <name evidence="7" type="ORF">GCM10008983_13570</name>
</gene>
<evidence type="ECO:0000256" key="2">
    <source>
        <dbReference type="ARBA" id="ARBA00022448"/>
    </source>
</evidence>
<proteinExistence type="predicted"/>
<protein>
    <submittedName>
        <fullName evidence="7">Glycine betaine ABC transporter substrate-binding protein</fullName>
    </submittedName>
</protein>
<dbReference type="PANTHER" id="PTHR47737:SF1">
    <property type="entry name" value="GLYCINE BETAINE_PROLINE BETAINE TRANSPORT SYSTEM PERMEASE PROTEIN PROW"/>
    <property type="match status" value="1"/>
</dbReference>
<evidence type="ECO:0000256" key="5">
    <source>
        <dbReference type="SAM" id="SignalP"/>
    </source>
</evidence>
<dbReference type="Pfam" id="PF04069">
    <property type="entry name" value="OpuAC"/>
    <property type="match status" value="1"/>
</dbReference>
<sequence length="299" mass="34025">MSFLKRSLLIITTMVLLVLAACSESDSSGETNGSNEASAEDKDTIVIGQINWPENIAVTNMWKAILEDKGYDVNLKLMEMGPQMASISDGDLDIAPEVWLPVQDKSYYEEYKDEANFEDEPWYRKGIVGLAVPEYMEDINSIEDLNANKGKFDSEITGFEPGAGTMKKTKDVINDYDLDYNLIESSEAAMIATIQEKVENEEPVVAPLWKPHDIFSKVDLKFLDDPQKTYGETEKIYMASRDGFQSDYEDVYQWMSNWELTDDELGDLMVSVQEHEDNPVKGAKKWIDNNQDVVDEWME</sequence>
<keyword evidence="5" id="KW-0732">Signal</keyword>
<organism evidence="7 8">
    <name type="scientific">Lentibacillus halophilus</name>
    <dbReference type="NCBI Taxonomy" id="295065"/>
    <lineage>
        <taxon>Bacteria</taxon>
        <taxon>Bacillati</taxon>
        <taxon>Bacillota</taxon>
        <taxon>Bacilli</taxon>
        <taxon>Bacillales</taxon>
        <taxon>Bacillaceae</taxon>
        <taxon>Lentibacillus</taxon>
    </lineage>
</organism>
<dbReference type="EMBL" id="BAAADM010000033">
    <property type="protein sequence ID" value="GAA0437908.1"/>
    <property type="molecule type" value="Genomic_DNA"/>
</dbReference>
<reference evidence="8" key="1">
    <citation type="journal article" date="2019" name="Int. J. Syst. Evol. Microbiol.">
        <title>The Global Catalogue of Microorganisms (GCM) 10K type strain sequencing project: providing services to taxonomists for standard genome sequencing and annotation.</title>
        <authorList>
            <consortium name="The Broad Institute Genomics Platform"/>
            <consortium name="The Broad Institute Genome Sequencing Center for Infectious Disease"/>
            <person name="Wu L."/>
            <person name="Ma J."/>
        </authorList>
    </citation>
    <scope>NUCLEOTIDE SEQUENCE [LARGE SCALE GENOMIC DNA]</scope>
    <source>
        <strain evidence="8">JCM 12149</strain>
    </source>
</reference>
<keyword evidence="8" id="KW-1185">Reference proteome</keyword>
<dbReference type="Gene3D" id="3.40.190.100">
    <property type="entry name" value="Glycine betaine-binding periplasmic protein, domain 2"/>
    <property type="match status" value="1"/>
</dbReference>
<feature type="chain" id="PRO_5045706882" evidence="5">
    <location>
        <begin position="21"/>
        <end position="299"/>
    </location>
</feature>
<keyword evidence="2" id="KW-0813">Transport</keyword>
<keyword evidence="4" id="KW-0472">Membrane</keyword>
<comment type="caution">
    <text evidence="7">The sequence shown here is derived from an EMBL/GenBank/DDBJ whole genome shotgun (WGS) entry which is preliminary data.</text>
</comment>
<dbReference type="Gene3D" id="3.10.105.10">
    <property type="entry name" value="Dipeptide-binding Protein, Domain 3"/>
    <property type="match status" value="2"/>
</dbReference>
<comment type="subcellular location">
    <subcellularLocation>
        <location evidence="1">Cell membrane</location>
    </subcellularLocation>
</comment>
<evidence type="ECO:0000313" key="7">
    <source>
        <dbReference type="EMBL" id="GAA0437908.1"/>
    </source>
</evidence>
<dbReference type="SUPFAM" id="SSF53850">
    <property type="entry name" value="Periplasmic binding protein-like II"/>
    <property type="match status" value="1"/>
</dbReference>
<dbReference type="PROSITE" id="PS51257">
    <property type="entry name" value="PROKAR_LIPOPROTEIN"/>
    <property type="match status" value="1"/>
</dbReference>
<feature type="signal peptide" evidence="5">
    <location>
        <begin position="1"/>
        <end position="20"/>
    </location>
</feature>
<feature type="domain" description="ABC-type glycine betaine transport system substrate-binding" evidence="6">
    <location>
        <begin position="43"/>
        <end position="288"/>
    </location>
</feature>
<dbReference type="RefSeq" id="WP_343751991.1">
    <property type="nucleotide sequence ID" value="NZ_BAAADM010000033.1"/>
</dbReference>
<name>A0ABP3J244_9BACI</name>
<dbReference type="InterPro" id="IPR007210">
    <property type="entry name" value="ABC_Gly_betaine_transp_sub-bd"/>
</dbReference>
<evidence type="ECO:0000259" key="6">
    <source>
        <dbReference type="Pfam" id="PF04069"/>
    </source>
</evidence>
<dbReference type="PANTHER" id="PTHR47737">
    <property type="entry name" value="GLYCINE BETAINE/PROLINE BETAINE TRANSPORT SYSTEM PERMEASE PROTEIN PROW"/>
    <property type="match status" value="1"/>
</dbReference>
<evidence type="ECO:0000256" key="3">
    <source>
        <dbReference type="ARBA" id="ARBA00022475"/>
    </source>
</evidence>
<evidence type="ECO:0000256" key="4">
    <source>
        <dbReference type="ARBA" id="ARBA00023136"/>
    </source>
</evidence>
<dbReference type="Proteomes" id="UP001501459">
    <property type="component" value="Unassembled WGS sequence"/>
</dbReference>
<evidence type="ECO:0000313" key="8">
    <source>
        <dbReference type="Proteomes" id="UP001501459"/>
    </source>
</evidence>